<evidence type="ECO:0000256" key="1">
    <source>
        <dbReference type="ARBA" id="ARBA00004123"/>
    </source>
</evidence>
<dbReference type="EMBL" id="DS985245">
    <property type="protein sequence ID" value="EDV25016.1"/>
    <property type="molecule type" value="Genomic_DNA"/>
</dbReference>
<reference evidence="6 7" key="1">
    <citation type="journal article" date="2008" name="Nature">
        <title>The Trichoplax genome and the nature of placozoans.</title>
        <authorList>
            <person name="Srivastava M."/>
            <person name="Begovic E."/>
            <person name="Chapman J."/>
            <person name="Putnam N.H."/>
            <person name="Hellsten U."/>
            <person name="Kawashima T."/>
            <person name="Kuo A."/>
            <person name="Mitros T."/>
            <person name="Salamov A."/>
            <person name="Carpenter M.L."/>
            <person name="Signorovitch A.Y."/>
            <person name="Moreno M.A."/>
            <person name="Kamm K."/>
            <person name="Grimwood J."/>
            <person name="Schmutz J."/>
            <person name="Shapiro H."/>
            <person name="Grigoriev I.V."/>
            <person name="Buss L.W."/>
            <person name="Schierwater B."/>
            <person name="Dellaporta S.L."/>
            <person name="Rokhsar D.S."/>
        </authorList>
    </citation>
    <scope>NUCLEOTIDE SEQUENCE [LARGE SCALE GENOMIC DNA]</scope>
    <source>
        <strain evidence="6 7">Grell-BS-1999</strain>
    </source>
</reference>
<dbReference type="InterPro" id="IPR008967">
    <property type="entry name" value="p53-like_TF_DNA-bd_sf"/>
</dbReference>
<keyword evidence="2" id="KW-0805">Transcription regulation</keyword>
<proteinExistence type="predicted"/>
<dbReference type="InParanoid" id="B3RYC8"/>
<dbReference type="HOGENOM" id="CLU_032910_1_2_1"/>
<gene>
    <name evidence="6" type="ORF">TRIADDRAFT_25179</name>
</gene>
<dbReference type="GO" id="GO:0003700">
    <property type="term" value="F:DNA-binding transcription factor activity"/>
    <property type="evidence" value="ECO:0007669"/>
    <property type="project" value="InterPro"/>
</dbReference>
<dbReference type="KEGG" id="tad:TRIADDRAFT_25179"/>
<dbReference type="STRING" id="10228.B3RYC8"/>
<evidence type="ECO:0000259" key="5">
    <source>
        <dbReference type="PROSITE" id="PS51062"/>
    </source>
</evidence>
<dbReference type="OMA" id="TSIMKNQ"/>
<dbReference type="RefSeq" id="XP_002112906.1">
    <property type="nucleotide sequence ID" value="XM_002112870.1"/>
</dbReference>
<dbReference type="Gene3D" id="2.60.40.720">
    <property type="match status" value="1"/>
</dbReference>
<accession>B3RYC8</accession>
<dbReference type="Pfam" id="PF00853">
    <property type="entry name" value="Runt"/>
    <property type="match status" value="1"/>
</dbReference>
<evidence type="ECO:0000313" key="6">
    <source>
        <dbReference type="EMBL" id="EDV25016.1"/>
    </source>
</evidence>
<dbReference type="GO" id="GO:0005634">
    <property type="term" value="C:nucleus"/>
    <property type="evidence" value="ECO:0007669"/>
    <property type="project" value="UniProtKB-SubCell"/>
</dbReference>
<keyword evidence="7" id="KW-1185">Reference proteome</keyword>
<dbReference type="GO" id="GO:0043565">
    <property type="term" value="F:sequence-specific DNA binding"/>
    <property type="evidence" value="ECO:0007669"/>
    <property type="project" value="UniProtKB-ARBA"/>
</dbReference>
<keyword evidence="3" id="KW-0804">Transcription</keyword>
<keyword evidence="4" id="KW-0539">Nucleus</keyword>
<dbReference type="SUPFAM" id="SSF49417">
    <property type="entry name" value="p53-like transcription factors"/>
    <property type="match status" value="1"/>
</dbReference>
<dbReference type="InterPro" id="IPR013524">
    <property type="entry name" value="Runt_dom"/>
</dbReference>
<dbReference type="Proteomes" id="UP000009022">
    <property type="component" value="Unassembled WGS sequence"/>
</dbReference>
<name>B3RYC8_TRIAD</name>
<dbReference type="OrthoDB" id="10029800at2759"/>
<organism evidence="6 7">
    <name type="scientific">Trichoplax adhaerens</name>
    <name type="common">Trichoplax reptans</name>
    <dbReference type="NCBI Taxonomy" id="10228"/>
    <lineage>
        <taxon>Eukaryota</taxon>
        <taxon>Metazoa</taxon>
        <taxon>Placozoa</taxon>
        <taxon>Uniplacotomia</taxon>
        <taxon>Trichoplacea</taxon>
        <taxon>Trichoplacidae</taxon>
        <taxon>Trichoplax</taxon>
    </lineage>
</organism>
<comment type="subcellular location">
    <subcellularLocation>
        <location evidence="1">Nucleus</location>
    </subcellularLocation>
</comment>
<dbReference type="eggNOG" id="KOG3982">
    <property type="taxonomic scope" value="Eukaryota"/>
</dbReference>
<evidence type="ECO:0000256" key="2">
    <source>
        <dbReference type="ARBA" id="ARBA00023015"/>
    </source>
</evidence>
<sequence length="146" mass="15915">MAAIKSSKNERSLIDALAEYPGELVRTDSPNFVCSVLPSHWRCNKSLPVPFKVVALGYMPDGVVVSLAAGNDENCSAELRNSTAVMKNQVARFNDLRFIGRSGRGKSFTLTITVGTNPPQVATYNKAIKITVDGPREPRSKSIMRC</sequence>
<dbReference type="AlphaFoldDB" id="B3RYC8"/>
<protein>
    <recommendedName>
        <fullName evidence="5">Runt domain-containing protein</fullName>
    </recommendedName>
</protein>
<dbReference type="PROSITE" id="PS51062">
    <property type="entry name" value="RUNT"/>
    <property type="match status" value="1"/>
</dbReference>
<dbReference type="InterPro" id="IPR012346">
    <property type="entry name" value="p53/RUNT-type_TF_DNA-bd_sf"/>
</dbReference>
<evidence type="ECO:0000256" key="3">
    <source>
        <dbReference type="ARBA" id="ARBA00023163"/>
    </source>
</evidence>
<dbReference type="PANTHER" id="PTHR11950">
    <property type="entry name" value="RUNT RELATED"/>
    <property type="match status" value="1"/>
</dbReference>
<dbReference type="InterPro" id="IPR000040">
    <property type="entry name" value="AML1_Runt"/>
</dbReference>
<dbReference type="PANTHER" id="PTHR11950:SF31">
    <property type="entry name" value="SEGMENTATION PROTEIN RUNT"/>
    <property type="match status" value="1"/>
</dbReference>
<feature type="domain" description="Runt" evidence="5">
    <location>
        <begin position="12"/>
        <end position="140"/>
    </location>
</feature>
<dbReference type="GeneID" id="6754119"/>
<dbReference type="GO" id="GO:0005524">
    <property type="term" value="F:ATP binding"/>
    <property type="evidence" value="ECO:0007669"/>
    <property type="project" value="InterPro"/>
</dbReference>
<evidence type="ECO:0000256" key="4">
    <source>
        <dbReference type="ARBA" id="ARBA00023242"/>
    </source>
</evidence>
<dbReference type="CTD" id="6754119"/>
<dbReference type="FunFam" id="2.60.40.720:FF:000001">
    <property type="entry name" value="Runt-related transcription factor"/>
    <property type="match status" value="1"/>
</dbReference>
<evidence type="ECO:0000313" key="7">
    <source>
        <dbReference type="Proteomes" id="UP000009022"/>
    </source>
</evidence>
<dbReference type="PRINTS" id="PR00967">
    <property type="entry name" value="ONCOGENEAML1"/>
</dbReference>
<dbReference type="PhylomeDB" id="B3RYC8"/>